<proteinExistence type="predicted"/>
<evidence type="ECO:0008006" key="3">
    <source>
        <dbReference type="Google" id="ProtNLM"/>
    </source>
</evidence>
<dbReference type="Proteomes" id="UP000831327">
    <property type="component" value="Chromosome"/>
</dbReference>
<dbReference type="EMBL" id="AP025637">
    <property type="protein sequence ID" value="BDG71987.1"/>
    <property type="molecule type" value="Genomic_DNA"/>
</dbReference>
<gene>
    <name evidence="1" type="ORF">Rmf_19160</name>
</gene>
<name>A0ABN6NZZ1_9PROT</name>
<evidence type="ECO:0000313" key="1">
    <source>
        <dbReference type="EMBL" id="BDG71987.1"/>
    </source>
</evidence>
<protein>
    <recommendedName>
        <fullName evidence="3">Transcriptional regulator</fullName>
    </recommendedName>
</protein>
<evidence type="ECO:0000313" key="2">
    <source>
        <dbReference type="Proteomes" id="UP000831327"/>
    </source>
</evidence>
<reference evidence="1 2" key="1">
    <citation type="journal article" date="2016" name="Microbes Environ.">
        <title>Phylogenetically diverse aerobic anoxygenic phototrophic bacteria isolated from epilithic biofilms in Tama river, Japan.</title>
        <authorList>
            <person name="Hirose S."/>
            <person name="Matsuura K."/>
            <person name="Haruta S."/>
        </authorList>
    </citation>
    <scope>NUCLEOTIDE SEQUENCE [LARGE SCALE GENOMIC DNA]</scope>
    <source>
        <strain evidence="1 2">S08</strain>
    </source>
</reference>
<sequence length="73" mass="8224">MSIRWIDAKGVVAKGLYGSIHSVHRAWKKGEIPPPVQSGRRCMWDEGALDAHVKARAGQTRPAVPRRRVIVRR</sequence>
<organism evidence="1 2">
    <name type="scientific">Roseomonas fluvialis</name>
    <dbReference type="NCBI Taxonomy" id="1750527"/>
    <lineage>
        <taxon>Bacteria</taxon>
        <taxon>Pseudomonadati</taxon>
        <taxon>Pseudomonadota</taxon>
        <taxon>Alphaproteobacteria</taxon>
        <taxon>Acetobacterales</taxon>
        <taxon>Roseomonadaceae</taxon>
        <taxon>Roseomonas</taxon>
    </lineage>
</organism>
<keyword evidence="2" id="KW-1185">Reference proteome</keyword>
<accession>A0ABN6NZZ1</accession>